<name>A0ABD1ZW10_VESSQ</name>
<sequence>MHRFLSWSLAAFSSSCRPRRVIPGGRDPGCPIYRVLGKYEKSGGGREVEVEVEVAVAVVVVVVIIVVVAVAAAEVAEAEAATAVRPETKCRSSKLSAKFRVQSQNALDEECRAKKALNLLEARDRRIAFLEKRVAELEETAIGMHTMSLRASSTLSSLDDPTNKDAFYSITQSEQSIKLENDYKNLDSLSIEQDQGYDKSQRFSMNQTMVPNLKLSSSTFYTDKEIFSTPALDMTYQKISNYLYVGSSDISTNYEMKSRSISETIQDYGNEKSPIDEDNRSTFISNLDIEKRSSKKDELKFHSPKNEEITYMLPKSRNCNTGFPSRVSSSVAWIRTKRNFRKKIRPFATRVRRQQKGDQRAEKIDVSSFRKFKRQDKMSKTPCIKASH</sequence>
<evidence type="ECO:0000313" key="3">
    <source>
        <dbReference type="EMBL" id="KAL2712371.1"/>
    </source>
</evidence>
<keyword evidence="4" id="KW-1185">Reference proteome</keyword>
<evidence type="ECO:0000313" key="4">
    <source>
        <dbReference type="Proteomes" id="UP001607302"/>
    </source>
</evidence>
<keyword evidence="2" id="KW-0812">Transmembrane</keyword>
<reference evidence="3 4" key="1">
    <citation type="journal article" date="2024" name="Ann. Entomol. Soc. Am.">
        <title>Genomic analyses of the southern and eastern yellowjacket wasps (Hymenoptera: Vespidae) reveal evolutionary signatures of social life.</title>
        <authorList>
            <person name="Catto M.A."/>
            <person name="Caine P.B."/>
            <person name="Orr S.E."/>
            <person name="Hunt B.G."/>
            <person name="Goodisman M.A.D."/>
        </authorList>
    </citation>
    <scope>NUCLEOTIDE SEQUENCE [LARGE SCALE GENOMIC DNA]</scope>
    <source>
        <strain evidence="3">233</strain>
        <tissue evidence="3">Head and thorax</tissue>
    </source>
</reference>
<feature type="non-terminal residue" evidence="3">
    <location>
        <position position="388"/>
    </location>
</feature>
<feature type="transmembrane region" description="Helical" evidence="2">
    <location>
        <begin position="54"/>
        <end position="76"/>
    </location>
</feature>
<keyword evidence="2" id="KW-0472">Membrane</keyword>
<protein>
    <submittedName>
        <fullName evidence="3">Centrosomal protein of 290 kDa-like</fullName>
    </submittedName>
</protein>
<feature type="compositionally biased region" description="Basic and acidic residues" evidence="1">
    <location>
        <begin position="355"/>
        <end position="365"/>
    </location>
</feature>
<organism evidence="3 4">
    <name type="scientific">Vespula squamosa</name>
    <name type="common">Southern yellow jacket</name>
    <name type="synonym">Wasp</name>
    <dbReference type="NCBI Taxonomy" id="30214"/>
    <lineage>
        <taxon>Eukaryota</taxon>
        <taxon>Metazoa</taxon>
        <taxon>Ecdysozoa</taxon>
        <taxon>Arthropoda</taxon>
        <taxon>Hexapoda</taxon>
        <taxon>Insecta</taxon>
        <taxon>Pterygota</taxon>
        <taxon>Neoptera</taxon>
        <taxon>Endopterygota</taxon>
        <taxon>Hymenoptera</taxon>
        <taxon>Apocrita</taxon>
        <taxon>Aculeata</taxon>
        <taxon>Vespoidea</taxon>
        <taxon>Vespidae</taxon>
        <taxon>Vespinae</taxon>
        <taxon>Vespula</taxon>
    </lineage>
</organism>
<feature type="region of interest" description="Disordered" evidence="1">
    <location>
        <begin position="351"/>
        <end position="388"/>
    </location>
</feature>
<dbReference type="Proteomes" id="UP001607302">
    <property type="component" value="Unassembled WGS sequence"/>
</dbReference>
<gene>
    <name evidence="3" type="ORF">V1478_017894</name>
</gene>
<accession>A0ABD1ZW10</accession>
<proteinExistence type="predicted"/>
<comment type="caution">
    <text evidence="3">The sequence shown here is derived from an EMBL/GenBank/DDBJ whole genome shotgun (WGS) entry which is preliminary data.</text>
</comment>
<keyword evidence="2" id="KW-1133">Transmembrane helix</keyword>
<dbReference type="EMBL" id="JAUDFV010000166">
    <property type="protein sequence ID" value="KAL2712371.1"/>
    <property type="molecule type" value="Genomic_DNA"/>
</dbReference>
<evidence type="ECO:0000256" key="1">
    <source>
        <dbReference type="SAM" id="MobiDB-lite"/>
    </source>
</evidence>
<dbReference type="AlphaFoldDB" id="A0ABD1ZW10"/>
<evidence type="ECO:0000256" key="2">
    <source>
        <dbReference type="SAM" id="Phobius"/>
    </source>
</evidence>
<dbReference type="PROSITE" id="PS51257">
    <property type="entry name" value="PROKAR_LIPOPROTEIN"/>
    <property type="match status" value="1"/>
</dbReference>